<proteinExistence type="predicted"/>
<name>A0A2T5I359_9PROT</name>
<evidence type="ECO:0000313" key="1">
    <source>
        <dbReference type="EMBL" id="PTQ78240.1"/>
    </source>
</evidence>
<dbReference type="GO" id="GO:0016853">
    <property type="term" value="F:isomerase activity"/>
    <property type="evidence" value="ECO:0007669"/>
    <property type="project" value="UniProtKB-KW"/>
</dbReference>
<dbReference type="RefSeq" id="WP_146162010.1">
    <property type="nucleotide sequence ID" value="NZ_QAOI01000003.1"/>
</dbReference>
<feature type="non-terminal residue" evidence="1">
    <location>
        <position position="1"/>
    </location>
</feature>
<evidence type="ECO:0000313" key="2">
    <source>
        <dbReference type="Proteomes" id="UP000244128"/>
    </source>
</evidence>
<accession>A0A2T5I359</accession>
<organism evidence="1 2">
    <name type="scientific">Nitrosomonas oligotropha</name>
    <dbReference type="NCBI Taxonomy" id="42354"/>
    <lineage>
        <taxon>Bacteria</taxon>
        <taxon>Pseudomonadati</taxon>
        <taxon>Pseudomonadota</taxon>
        <taxon>Betaproteobacteria</taxon>
        <taxon>Nitrosomonadales</taxon>
        <taxon>Nitrosomonadaceae</taxon>
        <taxon>Nitrosomonas</taxon>
    </lineage>
</organism>
<keyword evidence="1" id="KW-0413">Isomerase</keyword>
<protein>
    <submittedName>
        <fullName evidence="1">Fatty acid cis/trans isomerase CTI</fullName>
    </submittedName>
</protein>
<sequence length="66" mass="8019">DSDIEQFVSLLGTAEKEEHFEHIVNRWGVRRTHPQFWEILHDITGWQKEREPHIAGIFDINRYENF</sequence>
<gene>
    <name evidence="1" type="ORF">C8R26_1031</name>
</gene>
<reference evidence="1 2" key="1">
    <citation type="submission" date="2018-04" db="EMBL/GenBank/DDBJ databases">
        <title>Active sludge and wastewater microbial communities from Klosterneuburg, Austria.</title>
        <authorList>
            <person name="Wagner M."/>
        </authorList>
    </citation>
    <scope>NUCLEOTIDE SEQUENCE [LARGE SCALE GENOMIC DNA]</scope>
    <source>
        <strain evidence="1 2">Nm49</strain>
    </source>
</reference>
<dbReference type="Pfam" id="PF06934">
    <property type="entry name" value="CTI"/>
    <property type="match status" value="1"/>
</dbReference>
<dbReference type="EMBL" id="QAOI01000003">
    <property type="protein sequence ID" value="PTQ78240.1"/>
    <property type="molecule type" value="Genomic_DNA"/>
</dbReference>
<dbReference type="InterPro" id="IPR010706">
    <property type="entry name" value="Fatty_acid_cis-trans_isomerase"/>
</dbReference>
<comment type="caution">
    <text evidence="1">The sequence shown here is derived from an EMBL/GenBank/DDBJ whole genome shotgun (WGS) entry which is preliminary data.</text>
</comment>
<dbReference type="AlphaFoldDB" id="A0A2T5I359"/>
<dbReference type="Proteomes" id="UP000244128">
    <property type="component" value="Unassembled WGS sequence"/>
</dbReference>